<comment type="caution">
    <text evidence="3">The sequence shown here is derived from an EMBL/GenBank/DDBJ whole genome shotgun (WGS) entry which is preliminary data.</text>
</comment>
<gene>
    <name evidence="3" type="ORF">DFQ27_009022</name>
</gene>
<name>A0A9P6PQ33_9FUNG</name>
<keyword evidence="4" id="KW-1185">Reference proteome</keyword>
<dbReference type="PANTHER" id="PTHR31639:SF256">
    <property type="entry name" value="OS07G0242900 PROTEIN"/>
    <property type="match status" value="1"/>
</dbReference>
<dbReference type="InterPro" id="IPR001810">
    <property type="entry name" value="F-box_dom"/>
</dbReference>
<feature type="domain" description="F-box" evidence="2">
    <location>
        <begin position="13"/>
        <end position="41"/>
    </location>
</feature>
<reference evidence="3" key="1">
    <citation type="journal article" date="2020" name="Fungal Divers.">
        <title>Resolving the Mortierellaceae phylogeny through synthesis of multi-gene phylogenetics and phylogenomics.</title>
        <authorList>
            <person name="Vandepol N."/>
            <person name="Liber J."/>
            <person name="Desiro A."/>
            <person name="Na H."/>
            <person name="Kennedy M."/>
            <person name="Barry K."/>
            <person name="Grigoriev I.V."/>
            <person name="Miller A.N."/>
            <person name="O'Donnell K."/>
            <person name="Stajich J.E."/>
            <person name="Bonito G."/>
        </authorList>
    </citation>
    <scope>NUCLEOTIDE SEQUENCE</scope>
    <source>
        <strain evidence="3">BC1065</strain>
    </source>
</reference>
<evidence type="ECO:0000313" key="4">
    <source>
        <dbReference type="Proteomes" id="UP000807716"/>
    </source>
</evidence>
<evidence type="ECO:0000256" key="1">
    <source>
        <dbReference type="SAM" id="MobiDB-lite"/>
    </source>
</evidence>
<dbReference type="InterPro" id="IPR036047">
    <property type="entry name" value="F-box-like_dom_sf"/>
</dbReference>
<organism evidence="3 4">
    <name type="scientific">Actinomortierella ambigua</name>
    <dbReference type="NCBI Taxonomy" id="1343610"/>
    <lineage>
        <taxon>Eukaryota</taxon>
        <taxon>Fungi</taxon>
        <taxon>Fungi incertae sedis</taxon>
        <taxon>Mucoromycota</taxon>
        <taxon>Mortierellomycotina</taxon>
        <taxon>Mortierellomycetes</taxon>
        <taxon>Mortierellales</taxon>
        <taxon>Mortierellaceae</taxon>
        <taxon>Actinomortierella</taxon>
    </lineage>
</organism>
<proteinExistence type="predicted"/>
<feature type="region of interest" description="Disordered" evidence="1">
    <location>
        <begin position="210"/>
        <end position="243"/>
    </location>
</feature>
<protein>
    <recommendedName>
        <fullName evidence="2">F-box domain-containing protein</fullName>
    </recommendedName>
</protein>
<dbReference type="InterPro" id="IPR032675">
    <property type="entry name" value="LRR_dom_sf"/>
</dbReference>
<dbReference type="PANTHER" id="PTHR31639">
    <property type="entry name" value="F-BOX PROTEIN-LIKE"/>
    <property type="match status" value="1"/>
</dbReference>
<dbReference type="OrthoDB" id="2400893at2759"/>
<dbReference type="SUPFAM" id="SSF81383">
    <property type="entry name" value="F-box domain"/>
    <property type="match status" value="1"/>
</dbReference>
<sequence length="610" mass="68952">MSFSTNCFAIPALLDKIVSHLDSPDLFKAATVCSSWQDAFLKYAFRDIVYLRNTNGFQELAEHGRHVQQLKTFSVFDSDLDIIASHCPNLKGLTLETEDTSIDALYDFFQRVAPRGLSRLELHLKHMGRQRHLIFPVLASQAWPSLTTLTLSGRGTSPATPGPQSRLPNSIEYRAQLREAQKREPWRMFVPDTLDTLSPEAVKELHRLTLSPFEEEEEQEGGTRPEDGNSNDGGEGQESQARDPIVWKRLKTVRLVEVEASGNGQTFLVQLLQRSPEIQAVHLERSTVFLNGMGNHPLLHLHTFSIEGRKQLHLESTLFTFFSSCQLPQLRSLTLQSVFPMFTRSSLPPQIMDRLEHLSRRVTTGAETQHLDHLLTVGCPRLERLSIQGLKWSDSSTTRPDRWRCRAILREFEGGLVIPYWGRANAVPPVPTVHDVYRHLPALRRLRFSQRRFRLFYGWLVGLTSLNELYKRIETDEGGDGGVGGGMDTPPDEQGDELLYVITPSSLVSMSENNLEGIDPETASTMATTTAATATTNRTPPLPQIRTLEVEILEDESEAALRVMELQTVVRAMPNLEAIWYLGRRNPFTHAAWEWVGRTRPDICIGHLHS</sequence>
<dbReference type="AlphaFoldDB" id="A0A9P6PQ33"/>
<dbReference type="Proteomes" id="UP000807716">
    <property type="component" value="Unassembled WGS sequence"/>
</dbReference>
<dbReference type="EMBL" id="JAAAJB010000794">
    <property type="protein sequence ID" value="KAG0251068.1"/>
    <property type="molecule type" value="Genomic_DNA"/>
</dbReference>
<accession>A0A9P6PQ33</accession>
<evidence type="ECO:0000259" key="2">
    <source>
        <dbReference type="Pfam" id="PF00646"/>
    </source>
</evidence>
<dbReference type="Gene3D" id="3.80.10.10">
    <property type="entry name" value="Ribonuclease Inhibitor"/>
    <property type="match status" value="1"/>
</dbReference>
<dbReference type="Pfam" id="PF00646">
    <property type="entry name" value="F-box"/>
    <property type="match status" value="1"/>
</dbReference>
<evidence type="ECO:0000313" key="3">
    <source>
        <dbReference type="EMBL" id="KAG0251068.1"/>
    </source>
</evidence>
<dbReference type="SUPFAM" id="SSF52047">
    <property type="entry name" value="RNI-like"/>
    <property type="match status" value="1"/>
</dbReference>